<evidence type="ECO:0000256" key="4">
    <source>
        <dbReference type="ARBA" id="ARBA00022679"/>
    </source>
</evidence>
<dbReference type="SUPFAM" id="SSF47986">
    <property type="entry name" value="DEATH domain"/>
    <property type="match status" value="1"/>
</dbReference>
<evidence type="ECO:0000256" key="9">
    <source>
        <dbReference type="ARBA" id="ARBA00048679"/>
    </source>
</evidence>
<dbReference type="InterPro" id="IPR008271">
    <property type="entry name" value="Ser/Thr_kinase_AS"/>
</dbReference>
<keyword evidence="4" id="KW-0808">Transferase</keyword>
<dbReference type="InterPro" id="IPR029397">
    <property type="entry name" value="Tube_Death"/>
</dbReference>
<comment type="catalytic activity">
    <reaction evidence="9">
        <text>L-seryl-[protein] + ATP = O-phospho-L-seryl-[protein] + ADP + H(+)</text>
        <dbReference type="Rhea" id="RHEA:17989"/>
        <dbReference type="Rhea" id="RHEA-COMP:9863"/>
        <dbReference type="Rhea" id="RHEA-COMP:11604"/>
        <dbReference type="ChEBI" id="CHEBI:15378"/>
        <dbReference type="ChEBI" id="CHEBI:29999"/>
        <dbReference type="ChEBI" id="CHEBI:30616"/>
        <dbReference type="ChEBI" id="CHEBI:83421"/>
        <dbReference type="ChEBI" id="CHEBI:456216"/>
        <dbReference type="EC" id="2.7.11.1"/>
    </reaction>
</comment>
<dbReference type="Pfam" id="PF14786">
    <property type="entry name" value="Death_2"/>
    <property type="match status" value="1"/>
</dbReference>
<name>A0A1B6ED85_9HEMI</name>
<dbReference type="InterPro" id="IPR011029">
    <property type="entry name" value="DEATH-like_dom_sf"/>
</dbReference>
<dbReference type="Gene3D" id="1.10.510.10">
    <property type="entry name" value="Transferase(Phosphotransferase) domain 1"/>
    <property type="match status" value="1"/>
</dbReference>
<dbReference type="SMART" id="SM00220">
    <property type="entry name" value="S_TKc"/>
    <property type="match status" value="1"/>
</dbReference>
<feature type="binding site" evidence="10">
    <location>
        <position position="222"/>
    </location>
    <ligand>
        <name>ATP</name>
        <dbReference type="ChEBI" id="CHEBI:30616"/>
    </ligand>
</feature>
<dbReference type="InterPro" id="IPR051824">
    <property type="entry name" value="LRR_Rcpt-Like_S/T_Kinase"/>
</dbReference>
<protein>
    <recommendedName>
        <fullName evidence="2">non-specific serine/threonine protein kinase</fullName>
        <ecNumber evidence="2">2.7.11.1</ecNumber>
    </recommendedName>
</protein>
<evidence type="ECO:0000256" key="5">
    <source>
        <dbReference type="ARBA" id="ARBA00022741"/>
    </source>
</evidence>
<keyword evidence="5 10" id="KW-0547">Nucleotide-binding</keyword>
<evidence type="ECO:0000256" key="1">
    <source>
        <dbReference type="ARBA" id="ARBA00008718"/>
    </source>
</evidence>
<dbReference type="InterPro" id="IPR000719">
    <property type="entry name" value="Prot_kinase_dom"/>
</dbReference>
<evidence type="ECO:0000256" key="2">
    <source>
        <dbReference type="ARBA" id="ARBA00012513"/>
    </source>
</evidence>
<reference evidence="13" key="1">
    <citation type="submission" date="2015-12" db="EMBL/GenBank/DDBJ databases">
        <title>De novo transcriptome assembly of four potential Pierce s Disease insect vectors from Arizona vineyards.</title>
        <authorList>
            <person name="Tassone E.E."/>
        </authorList>
    </citation>
    <scope>NUCLEOTIDE SEQUENCE</scope>
</reference>
<sequence>MLNNTASNDIELRKLSPAAVFGLTQILECGEAWKQLMGTIPLECKDGNPPKYTAEHMKLIESAGAIQKRPCSEIFLDEWGTSGRQRPHLSNLLHYLIKADLHRGAEYVAVKLLKVDPPKRPMIEIPDYTRLPVVVPMPGLNTQRTFKRQENTKPIDYSKNYLKVSNIQSEKCRIGSNIQELPYTTLVTGTHNFNEECCIGGGAWGTVYLGDIPPFGCVAVKKLHSSDVPDPVAQFRSEIETLSQLSHENLLPLYGFSVDGPSLCLIYQFMENGALQDRLSSQDSSKFLSCKTRLDIALGAASGLCHLHNALDRPIVHRDVKTANILLDTNLTPKLGDFGLVRFGSNGSKSYATTTIFGTSAYMAPEAFRGDVSIKMDVFSFGVVLLELLTGLPPFDEDREGWDIVSHVLELDDINTIVDNKAGKWNENIVNNLYCLIKDCLHSEKKKRPNMNIVLELLKELNI</sequence>
<gene>
    <name evidence="13" type="ORF">g.40116</name>
</gene>
<evidence type="ECO:0000256" key="6">
    <source>
        <dbReference type="ARBA" id="ARBA00022777"/>
    </source>
</evidence>
<dbReference type="PROSITE" id="PS00108">
    <property type="entry name" value="PROTEIN_KINASE_ST"/>
    <property type="match status" value="1"/>
</dbReference>
<dbReference type="PROSITE" id="PS50011">
    <property type="entry name" value="PROTEIN_KINASE_DOM"/>
    <property type="match status" value="1"/>
</dbReference>
<keyword evidence="7 10" id="KW-0067">ATP-binding</keyword>
<feature type="domain" description="Protein kinase" evidence="12">
    <location>
        <begin position="193"/>
        <end position="461"/>
    </location>
</feature>
<dbReference type="AlphaFoldDB" id="A0A1B6ED85"/>
<keyword evidence="6" id="KW-0418">Kinase</keyword>
<dbReference type="PROSITE" id="PS00107">
    <property type="entry name" value="PROTEIN_KINASE_ATP"/>
    <property type="match status" value="1"/>
</dbReference>
<dbReference type="Pfam" id="PF00069">
    <property type="entry name" value="Pkinase"/>
    <property type="match status" value="1"/>
</dbReference>
<dbReference type="PANTHER" id="PTHR48006">
    <property type="entry name" value="LEUCINE-RICH REPEAT-CONTAINING PROTEIN DDB_G0281931-RELATED"/>
    <property type="match status" value="1"/>
</dbReference>
<dbReference type="GO" id="GO:0005524">
    <property type="term" value="F:ATP binding"/>
    <property type="evidence" value="ECO:0007669"/>
    <property type="project" value="UniProtKB-UniRule"/>
</dbReference>
<dbReference type="Gene3D" id="3.30.200.20">
    <property type="entry name" value="Phosphorylase Kinase, domain 1"/>
    <property type="match status" value="1"/>
</dbReference>
<dbReference type="EMBL" id="GEDC01001413">
    <property type="protein sequence ID" value="JAS35885.1"/>
    <property type="molecule type" value="Transcribed_RNA"/>
</dbReference>
<dbReference type="InterPro" id="IPR011009">
    <property type="entry name" value="Kinase-like_dom_sf"/>
</dbReference>
<keyword evidence="3 11" id="KW-0723">Serine/threonine-protein kinase</keyword>
<dbReference type="InterPro" id="IPR017441">
    <property type="entry name" value="Protein_kinase_ATP_BS"/>
</dbReference>
<comment type="similarity">
    <text evidence="1">Belongs to the protein kinase superfamily. TKL Ser/Thr protein kinase family. Pelle subfamily.</text>
</comment>
<evidence type="ECO:0000256" key="8">
    <source>
        <dbReference type="ARBA" id="ARBA00047899"/>
    </source>
</evidence>
<dbReference type="FunFam" id="1.10.510.10:FF:000754">
    <property type="entry name" value="Interleukin-1 receptor-associated kinase"/>
    <property type="match status" value="1"/>
</dbReference>
<evidence type="ECO:0000256" key="7">
    <source>
        <dbReference type="ARBA" id="ARBA00022840"/>
    </source>
</evidence>
<evidence type="ECO:0000313" key="13">
    <source>
        <dbReference type="EMBL" id="JAS35885.1"/>
    </source>
</evidence>
<proteinExistence type="inferred from homology"/>
<dbReference type="PANTHER" id="PTHR48006:SF102">
    <property type="entry name" value="LEUCINE-RICH REPEAT-CONTAINING PROTEIN DDB_G0281931-RELATED"/>
    <property type="match status" value="1"/>
</dbReference>
<organism evidence="13">
    <name type="scientific">Clastoptera arizonana</name>
    <name type="common">Arizona spittle bug</name>
    <dbReference type="NCBI Taxonomy" id="38151"/>
    <lineage>
        <taxon>Eukaryota</taxon>
        <taxon>Metazoa</taxon>
        <taxon>Ecdysozoa</taxon>
        <taxon>Arthropoda</taxon>
        <taxon>Hexapoda</taxon>
        <taxon>Insecta</taxon>
        <taxon>Pterygota</taxon>
        <taxon>Neoptera</taxon>
        <taxon>Paraneoptera</taxon>
        <taxon>Hemiptera</taxon>
        <taxon>Auchenorrhyncha</taxon>
        <taxon>Cercopoidea</taxon>
        <taxon>Clastopteridae</taxon>
        <taxon>Clastoptera</taxon>
    </lineage>
</organism>
<accession>A0A1B6ED85</accession>
<comment type="catalytic activity">
    <reaction evidence="8">
        <text>L-threonyl-[protein] + ATP = O-phospho-L-threonyl-[protein] + ADP + H(+)</text>
        <dbReference type="Rhea" id="RHEA:46608"/>
        <dbReference type="Rhea" id="RHEA-COMP:11060"/>
        <dbReference type="Rhea" id="RHEA-COMP:11605"/>
        <dbReference type="ChEBI" id="CHEBI:15378"/>
        <dbReference type="ChEBI" id="CHEBI:30013"/>
        <dbReference type="ChEBI" id="CHEBI:30616"/>
        <dbReference type="ChEBI" id="CHEBI:61977"/>
        <dbReference type="ChEBI" id="CHEBI:456216"/>
        <dbReference type="EC" id="2.7.11.1"/>
    </reaction>
</comment>
<evidence type="ECO:0000256" key="11">
    <source>
        <dbReference type="RuleBase" id="RU000304"/>
    </source>
</evidence>
<dbReference type="GO" id="GO:0004674">
    <property type="term" value="F:protein serine/threonine kinase activity"/>
    <property type="evidence" value="ECO:0007669"/>
    <property type="project" value="UniProtKB-KW"/>
</dbReference>
<evidence type="ECO:0000256" key="3">
    <source>
        <dbReference type="ARBA" id="ARBA00022527"/>
    </source>
</evidence>
<dbReference type="SUPFAM" id="SSF56112">
    <property type="entry name" value="Protein kinase-like (PK-like)"/>
    <property type="match status" value="1"/>
</dbReference>
<dbReference type="Gene3D" id="1.10.533.10">
    <property type="entry name" value="Death Domain, Fas"/>
    <property type="match status" value="1"/>
</dbReference>
<evidence type="ECO:0000256" key="10">
    <source>
        <dbReference type="PROSITE-ProRule" id="PRU10141"/>
    </source>
</evidence>
<dbReference type="EC" id="2.7.11.1" evidence="2"/>
<evidence type="ECO:0000259" key="12">
    <source>
        <dbReference type="PROSITE" id="PS50011"/>
    </source>
</evidence>